<dbReference type="EnsemblProtists" id="EKX51537">
    <property type="protein sequence ID" value="EKX51537"/>
    <property type="gene ID" value="GUITHDRAFT_102800"/>
</dbReference>
<reference evidence="3" key="2">
    <citation type="submission" date="2012-11" db="EMBL/GenBank/DDBJ databases">
        <authorList>
            <person name="Kuo A."/>
            <person name="Curtis B.A."/>
            <person name="Tanifuji G."/>
            <person name="Burki F."/>
            <person name="Gruber A."/>
            <person name="Irimia M."/>
            <person name="Maruyama S."/>
            <person name="Arias M.C."/>
            <person name="Ball S.G."/>
            <person name="Gile G.H."/>
            <person name="Hirakawa Y."/>
            <person name="Hopkins J.F."/>
            <person name="Rensing S.A."/>
            <person name="Schmutz J."/>
            <person name="Symeonidi A."/>
            <person name="Elias M."/>
            <person name="Eveleigh R.J."/>
            <person name="Herman E.K."/>
            <person name="Klute M.J."/>
            <person name="Nakayama T."/>
            <person name="Obornik M."/>
            <person name="Reyes-Prieto A."/>
            <person name="Armbrust E.V."/>
            <person name="Aves S.J."/>
            <person name="Beiko R.G."/>
            <person name="Coutinho P."/>
            <person name="Dacks J.B."/>
            <person name="Durnford D.G."/>
            <person name="Fast N.M."/>
            <person name="Green B.R."/>
            <person name="Grisdale C."/>
            <person name="Hempe F."/>
            <person name="Henrissat B."/>
            <person name="Hoppner M.P."/>
            <person name="Ishida K.-I."/>
            <person name="Kim E."/>
            <person name="Koreny L."/>
            <person name="Kroth P.G."/>
            <person name="Liu Y."/>
            <person name="Malik S.-B."/>
            <person name="Maier U.G."/>
            <person name="McRose D."/>
            <person name="Mock T."/>
            <person name="Neilson J.A."/>
            <person name="Onodera N.T."/>
            <person name="Poole A.M."/>
            <person name="Pritham E.J."/>
            <person name="Richards T.A."/>
            <person name="Rocap G."/>
            <person name="Roy S.W."/>
            <person name="Sarai C."/>
            <person name="Schaack S."/>
            <person name="Shirato S."/>
            <person name="Slamovits C.H."/>
            <person name="Spencer D.F."/>
            <person name="Suzuki S."/>
            <person name="Worden A.Z."/>
            <person name="Zauner S."/>
            <person name="Barry K."/>
            <person name="Bell C."/>
            <person name="Bharti A.K."/>
            <person name="Crow J.A."/>
            <person name="Grimwood J."/>
            <person name="Kramer R."/>
            <person name="Lindquist E."/>
            <person name="Lucas S."/>
            <person name="Salamov A."/>
            <person name="McFadden G.I."/>
            <person name="Lane C.E."/>
            <person name="Keeling P.J."/>
            <person name="Gray M.W."/>
            <person name="Grigoriev I.V."/>
            <person name="Archibald J.M."/>
        </authorList>
    </citation>
    <scope>NUCLEOTIDE SEQUENCE</scope>
    <source>
        <strain evidence="3">CCMP2712</strain>
    </source>
</reference>
<dbReference type="GeneID" id="17308221"/>
<dbReference type="Proteomes" id="UP000011087">
    <property type="component" value="Unassembled WGS sequence"/>
</dbReference>
<dbReference type="RefSeq" id="XP_005838517.1">
    <property type="nucleotide sequence ID" value="XM_005838460.1"/>
</dbReference>
<dbReference type="HOGENOM" id="CLU_1499028_0_0_1"/>
<name>L1JSW6_GUITC</name>
<evidence type="ECO:0000313" key="3">
    <source>
        <dbReference type="Proteomes" id="UP000011087"/>
    </source>
</evidence>
<evidence type="ECO:0000313" key="1">
    <source>
        <dbReference type="EMBL" id="EKX51537.1"/>
    </source>
</evidence>
<organism evidence="1">
    <name type="scientific">Guillardia theta (strain CCMP2712)</name>
    <name type="common">Cryptophyte</name>
    <dbReference type="NCBI Taxonomy" id="905079"/>
    <lineage>
        <taxon>Eukaryota</taxon>
        <taxon>Cryptophyceae</taxon>
        <taxon>Pyrenomonadales</taxon>
        <taxon>Geminigeraceae</taxon>
        <taxon>Guillardia</taxon>
    </lineage>
</organism>
<protein>
    <submittedName>
        <fullName evidence="1 2">Uncharacterized protein</fullName>
    </submittedName>
</protein>
<gene>
    <name evidence="1" type="ORF">GUITHDRAFT_102800</name>
</gene>
<reference evidence="2" key="3">
    <citation type="submission" date="2015-06" db="UniProtKB">
        <authorList>
            <consortium name="EnsemblProtists"/>
        </authorList>
    </citation>
    <scope>IDENTIFICATION</scope>
</reference>
<reference evidence="1 3" key="1">
    <citation type="journal article" date="2012" name="Nature">
        <title>Algal genomes reveal evolutionary mosaicism and the fate of nucleomorphs.</title>
        <authorList>
            <consortium name="DOE Joint Genome Institute"/>
            <person name="Curtis B.A."/>
            <person name="Tanifuji G."/>
            <person name="Burki F."/>
            <person name="Gruber A."/>
            <person name="Irimia M."/>
            <person name="Maruyama S."/>
            <person name="Arias M.C."/>
            <person name="Ball S.G."/>
            <person name="Gile G.H."/>
            <person name="Hirakawa Y."/>
            <person name="Hopkins J.F."/>
            <person name="Kuo A."/>
            <person name="Rensing S.A."/>
            <person name="Schmutz J."/>
            <person name="Symeonidi A."/>
            <person name="Elias M."/>
            <person name="Eveleigh R.J."/>
            <person name="Herman E.K."/>
            <person name="Klute M.J."/>
            <person name="Nakayama T."/>
            <person name="Obornik M."/>
            <person name="Reyes-Prieto A."/>
            <person name="Armbrust E.V."/>
            <person name="Aves S.J."/>
            <person name="Beiko R.G."/>
            <person name="Coutinho P."/>
            <person name="Dacks J.B."/>
            <person name="Durnford D.G."/>
            <person name="Fast N.M."/>
            <person name="Green B.R."/>
            <person name="Grisdale C.J."/>
            <person name="Hempel F."/>
            <person name="Henrissat B."/>
            <person name="Hoppner M.P."/>
            <person name="Ishida K."/>
            <person name="Kim E."/>
            <person name="Koreny L."/>
            <person name="Kroth P.G."/>
            <person name="Liu Y."/>
            <person name="Malik S.B."/>
            <person name="Maier U.G."/>
            <person name="McRose D."/>
            <person name="Mock T."/>
            <person name="Neilson J.A."/>
            <person name="Onodera N.T."/>
            <person name="Poole A.M."/>
            <person name="Pritham E.J."/>
            <person name="Richards T.A."/>
            <person name="Rocap G."/>
            <person name="Roy S.W."/>
            <person name="Sarai C."/>
            <person name="Schaack S."/>
            <person name="Shirato S."/>
            <person name="Slamovits C.H."/>
            <person name="Spencer D.F."/>
            <person name="Suzuki S."/>
            <person name="Worden A.Z."/>
            <person name="Zauner S."/>
            <person name="Barry K."/>
            <person name="Bell C."/>
            <person name="Bharti A.K."/>
            <person name="Crow J.A."/>
            <person name="Grimwood J."/>
            <person name="Kramer R."/>
            <person name="Lindquist E."/>
            <person name="Lucas S."/>
            <person name="Salamov A."/>
            <person name="McFadden G.I."/>
            <person name="Lane C.E."/>
            <person name="Keeling P.J."/>
            <person name="Gray M.W."/>
            <person name="Grigoriev I.V."/>
            <person name="Archibald J.M."/>
        </authorList>
    </citation>
    <scope>NUCLEOTIDE SEQUENCE</scope>
    <source>
        <strain evidence="1 3">CCMP2712</strain>
    </source>
</reference>
<keyword evidence="3" id="KW-1185">Reference proteome</keyword>
<proteinExistence type="predicted"/>
<accession>L1JSW6</accession>
<dbReference type="KEGG" id="gtt:GUITHDRAFT_102800"/>
<dbReference type="EMBL" id="JH992975">
    <property type="protein sequence ID" value="EKX51537.1"/>
    <property type="molecule type" value="Genomic_DNA"/>
</dbReference>
<sequence>MASFGILKRADVRLLHSPHLAPILLAQEELAKGFEVIFVTCETSAITPSCEAQNMQRFLNSISVTVRFCMDQEIRVPLADNALFVFFVQSEAAAEIYQSRFSGRNPDRQLLVTDPAIWDAFPQLMDYMSITVGRGFARMFLESLGAKLAALLHDRRVDARAAPELEASKESELTVEEAVT</sequence>
<dbReference type="AlphaFoldDB" id="L1JSW6"/>
<evidence type="ECO:0000313" key="2">
    <source>
        <dbReference type="EnsemblProtists" id="EKX51537"/>
    </source>
</evidence>
<dbReference type="PaxDb" id="55529-EKX51537"/>